<dbReference type="GO" id="GO:0050660">
    <property type="term" value="F:flavin adenine dinucleotide binding"/>
    <property type="evidence" value="ECO:0007669"/>
    <property type="project" value="InterPro"/>
</dbReference>
<feature type="region of interest" description="Disordered" evidence="6">
    <location>
        <begin position="64"/>
        <end position="98"/>
    </location>
</feature>
<feature type="domain" description="Electron transfer flavoprotein alpha/beta-subunit N-terminal" evidence="8">
    <location>
        <begin position="113"/>
        <end position="205"/>
    </location>
</feature>
<feature type="domain" description="Electron transfer flavoprotein alpha subunit C-terminal" evidence="7">
    <location>
        <begin position="241"/>
        <end position="319"/>
    </location>
</feature>
<evidence type="ECO:0000256" key="5">
    <source>
        <dbReference type="ARBA" id="ARBA00022982"/>
    </source>
</evidence>
<comment type="caution">
    <text evidence="9">The sequence shown here is derived from an EMBL/GenBank/DDBJ whole genome shotgun (WGS) entry which is preliminary data.</text>
</comment>
<dbReference type="SUPFAM" id="SSF52402">
    <property type="entry name" value="Adenine nucleotide alpha hydrolases-like"/>
    <property type="match status" value="1"/>
</dbReference>
<comment type="similarity">
    <text evidence="1">Belongs to the ETF alpha-subunit/FixB family.</text>
</comment>
<dbReference type="Gene3D" id="3.40.50.620">
    <property type="entry name" value="HUPs"/>
    <property type="match status" value="1"/>
</dbReference>
<dbReference type="InterPro" id="IPR029035">
    <property type="entry name" value="DHS-like_NAD/FAD-binding_dom"/>
</dbReference>
<dbReference type="GO" id="GO:0033539">
    <property type="term" value="P:fatty acid beta-oxidation using acyl-CoA dehydrogenase"/>
    <property type="evidence" value="ECO:0007669"/>
    <property type="project" value="TreeGrafter"/>
</dbReference>
<evidence type="ECO:0000256" key="3">
    <source>
        <dbReference type="ARBA" id="ARBA00022630"/>
    </source>
</evidence>
<dbReference type="Gene3D" id="3.40.50.1220">
    <property type="entry name" value="TPP-binding domain"/>
    <property type="match status" value="1"/>
</dbReference>
<dbReference type="SUPFAM" id="SSF52467">
    <property type="entry name" value="DHS-like NAD/FAD-binding domain"/>
    <property type="match status" value="1"/>
</dbReference>
<keyword evidence="5" id="KW-0249">Electron transport</keyword>
<evidence type="ECO:0000256" key="1">
    <source>
        <dbReference type="ARBA" id="ARBA00005817"/>
    </source>
</evidence>
<evidence type="ECO:0000259" key="8">
    <source>
        <dbReference type="Pfam" id="PF01012"/>
    </source>
</evidence>
<evidence type="ECO:0000256" key="4">
    <source>
        <dbReference type="ARBA" id="ARBA00022827"/>
    </source>
</evidence>
<gene>
    <name evidence="9" type="ORF">ISALK_07795</name>
</gene>
<dbReference type="InterPro" id="IPR014729">
    <property type="entry name" value="Rossmann-like_a/b/a_fold"/>
</dbReference>
<proteinExistence type="inferred from homology"/>
<feature type="compositionally biased region" description="Low complexity" evidence="6">
    <location>
        <begin position="66"/>
        <end position="82"/>
    </location>
</feature>
<dbReference type="InterPro" id="IPR018206">
    <property type="entry name" value="ETF_asu_C_CS"/>
</dbReference>
<accession>A0AA43XKN3</accession>
<dbReference type="Pfam" id="PF01012">
    <property type="entry name" value="ETF"/>
    <property type="match status" value="1"/>
</dbReference>
<keyword evidence="4" id="KW-0274">FAD</keyword>
<dbReference type="Proteomes" id="UP000449710">
    <property type="component" value="Unassembled WGS sequence"/>
</dbReference>
<dbReference type="GO" id="GO:0009055">
    <property type="term" value="F:electron transfer activity"/>
    <property type="evidence" value="ECO:0007669"/>
    <property type="project" value="InterPro"/>
</dbReference>
<organism evidence="9 10">
    <name type="scientific">Isachenkonia alkalipeptolytica</name>
    <dbReference type="NCBI Taxonomy" id="2565777"/>
    <lineage>
        <taxon>Bacteria</taxon>
        <taxon>Bacillati</taxon>
        <taxon>Bacillota</taxon>
        <taxon>Clostridia</taxon>
        <taxon>Eubacteriales</taxon>
        <taxon>Clostridiaceae</taxon>
        <taxon>Isachenkonia</taxon>
    </lineage>
</organism>
<keyword evidence="3" id="KW-0285">Flavoprotein</keyword>
<evidence type="ECO:0000259" key="7">
    <source>
        <dbReference type="Pfam" id="PF00766"/>
    </source>
</evidence>
<dbReference type="Pfam" id="PF00766">
    <property type="entry name" value="ETF_alpha"/>
    <property type="match status" value="1"/>
</dbReference>
<dbReference type="RefSeq" id="WP_160720926.1">
    <property type="nucleotide sequence ID" value="NZ_SUMG01000007.1"/>
</dbReference>
<sequence>MKKCLIYAGKENIQDAIDLIDAADRLYGREAAEIYGFGDPEALQELEGHFDVLIRGEVRKDLENTEQASAEQASAEQASAEQGMRHDDSRDGTQGMRQYSGSEYTVIHEEIFYDIKNLTNCMEKLHRLYDFHSILIPADHVGRMLAPRLSMRLKTGLTADVTAIESDGENIELIRPAYSGKLMAAIKNRGAGPLMMSVRQKVFQWDRSRTVKSRWQTVSFDHIQEPGIKLLRRKKQESAADIRESEVLIAGGGGAARYFNELEALAQALKGQVAASRKIIDQDIAPRSIQVGQSGKTVSPKLYIAIGISGSIQHIEGLKTPEHVIAVNKKSRAPICSIADIVVAGDGKVFVEKLLERIHQGKNQDEPAKE</sequence>
<evidence type="ECO:0000313" key="10">
    <source>
        <dbReference type="Proteomes" id="UP000449710"/>
    </source>
</evidence>
<keyword evidence="10" id="KW-1185">Reference proteome</keyword>
<dbReference type="AlphaFoldDB" id="A0AA43XKN3"/>
<dbReference type="InterPro" id="IPR014730">
    <property type="entry name" value="ETF_a/b_N"/>
</dbReference>
<name>A0AA43XKN3_9CLOT</name>
<dbReference type="PANTHER" id="PTHR43153:SF1">
    <property type="entry name" value="ELECTRON TRANSFER FLAVOPROTEIN SUBUNIT ALPHA, MITOCHONDRIAL"/>
    <property type="match status" value="1"/>
</dbReference>
<reference evidence="9 10" key="1">
    <citation type="submission" date="2019-04" db="EMBL/GenBank/DDBJ databases">
        <title>Isachenkonia alkalipeptolytica gen. nov. sp. nov. a new anaerobic, alkiliphilic organothrophic bacterium capable to reduce synthesized ferrihydrite isolated from a soda lake.</title>
        <authorList>
            <person name="Toshchakov S.V."/>
            <person name="Zavarzina D.G."/>
            <person name="Zhilina T.N."/>
            <person name="Kostrikina N.A."/>
            <person name="Kublanov I.V."/>
        </authorList>
    </citation>
    <scope>NUCLEOTIDE SEQUENCE [LARGE SCALE GENOMIC DNA]</scope>
    <source>
        <strain evidence="9 10">Z-1701</strain>
    </source>
</reference>
<evidence type="ECO:0000256" key="2">
    <source>
        <dbReference type="ARBA" id="ARBA00022448"/>
    </source>
</evidence>
<evidence type="ECO:0000313" key="9">
    <source>
        <dbReference type="EMBL" id="NBG88402.1"/>
    </source>
</evidence>
<dbReference type="InterPro" id="IPR001308">
    <property type="entry name" value="ETF_a/FixB"/>
</dbReference>
<dbReference type="PROSITE" id="PS00696">
    <property type="entry name" value="ETF_ALPHA"/>
    <property type="match status" value="1"/>
</dbReference>
<evidence type="ECO:0000256" key="6">
    <source>
        <dbReference type="SAM" id="MobiDB-lite"/>
    </source>
</evidence>
<keyword evidence="2" id="KW-0813">Transport</keyword>
<dbReference type="PANTHER" id="PTHR43153">
    <property type="entry name" value="ELECTRON TRANSFER FLAVOPROTEIN ALPHA"/>
    <property type="match status" value="1"/>
</dbReference>
<dbReference type="EMBL" id="SUMG01000007">
    <property type="protein sequence ID" value="NBG88402.1"/>
    <property type="molecule type" value="Genomic_DNA"/>
</dbReference>
<protein>
    <submittedName>
        <fullName evidence="9">Electron transfer flavoprotein subunit alpha/FixB family protein</fullName>
    </submittedName>
</protein>
<dbReference type="InterPro" id="IPR014731">
    <property type="entry name" value="ETF_asu_C"/>
</dbReference>